<keyword evidence="4 6" id="KW-1133">Transmembrane helix</keyword>
<keyword evidence="5 6" id="KW-0472">Membrane</keyword>
<dbReference type="AlphaFoldDB" id="A0A8D0KLV9"/>
<comment type="subcellular location">
    <subcellularLocation>
        <location evidence="1">Membrane</location>
        <topology evidence="1">Multi-pass membrane protein</topology>
    </subcellularLocation>
</comment>
<comment type="similarity">
    <text evidence="2">Belongs to the TDE1 family.</text>
</comment>
<dbReference type="Ensembl" id="ENSSMRT00000029444.1">
    <property type="protein sequence ID" value="ENSSMRP00000025147.1"/>
    <property type="gene ID" value="ENSSMRG00000019449.1"/>
</dbReference>
<evidence type="ECO:0000256" key="4">
    <source>
        <dbReference type="ARBA" id="ARBA00022989"/>
    </source>
</evidence>
<feature type="transmembrane region" description="Helical" evidence="6">
    <location>
        <begin position="170"/>
        <end position="192"/>
    </location>
</feature>
<feature type="transmembrane region" description="Helical" evidence="6">
    <location>
        <begin position="251"/>
        <end position="273"/>
    </location>
</feature>
<evidence type="ECO:0000313" key="7">
    <source>
        <dbReference type="Ensembl" id="ENSSMRP00000025147.1"/>
    </source>
</evidence>
<organism evidence="7 8">
    <name type="scientific">Salvator merianae</name>
    <name type="common">Argentine black and white tegu</name>
    <name type="synonym">Tupinambis merianae</name>
    <dbReference type="NCBI Taxonomy" id="96440"/>
    <lineage>
        <taxon>Eukaryota</taxon>
        <taxon>Metazoa</taxon>
        <taxon>Chordata</taxon>
        <taxon>Craniata</taxon>
        <taxon>Vertebrata</taxon>
        <taxon>Euteleostomi</taxon>
        <taxon>Lepidosauria</taxon>
        <taxon>Squamata</taxon>
        <taxon>Bifurcata</taxon>
        <taxon>Unidentata</taxon>
        <taxon>Episquamata</taxon>
        <taxon>Laterata</taxon>
        <taxon>Teiioidea</taxon>
        <taxon>Teiidae</taxon>
        <taxon>Salvator</taxon>
    </lineage>
</organism>
<feature type="transmembrane region" description="Helical" evidence="6">
    <location>
        <begin position="59"/>
        <end position="81"/>
    </location>
</feature>
<evidence type="ECO:0000256" key="2">
    <source>
        <dbReference type="ARBA" id="ARBA00006665"/>
    </source>
</evidence>
<name>A0A8D0KLV9_SALMN</name>
<dbReference type="GeneTree" id="ENSGT01030000234623"/>
<feature type="transmembrane region" description="Helical" evidence="6">
    <location>
        <begin position="332"/>
        <end position="355"/>
    </location>
</feature>
<reference evidence="7" key="1">
    <citation type="submission" date="2025-08" db="UniProtKB">
        <authorList>
            <consortium name="Ensembl"/>
        </authorList>
    </citation>
    <scope>IDENTIFICATION</scope>
</reference>
<proteinExistence type="inferred from homology"/>
<dbReference type="PANTHER" id="PTHR10383">
    <property type="entry name" value="SERINE INCORPORATOR"/>
    <property type="match status" value="1"/>
</dbReference>
<evidence type="ECO:0000256" key="3">
    <source>
        <dbReference type="ARBA" id="ARBA00022692"/>
    </source>
</evidence>
<dbReference type="Pfam" id="PF03348">
    <property type="entry name" value="Serinc"/>
    <property type="match status" value="1"/>
</dbReference>
<feature type="transmembrane region" description="Helical" evidence="6">
    <location>
        <begin position="280"/>
        <end position="298"/>
    </location>
</feature>
<feature type="transmembrane region" description="Helical" evidence="6">
    <location>
        <begin position="457"/>
        <end position="481"/>
    </location>
</feature>
<dbReference type="OMA" id="IHNFWFL"/>
<evidence type="ECO:0000313" key="8">
    <source>
        <dbReference type="Proteomes" id="UP000694421"/>
    </source>
</evidence>
<evidence type="ECO:0000256" key="1">
    <source>
        <dbReference type="ARBA" id="ARBA00004141"/>
    </source>
</evidence>
<feature type="transmembrane region" description="Helical" evidence="6">
    <location>
        <begin position="144"/>
        <end position="164"/>
    </location>
</feature>
<evidence type="ECO:0000256" key="5">
    <source>
        <dbReference type="ARBA" id="ARBA00023136"/>
    </source>
</evidence>
<dbReference type="GO" id="GO:0016020">
    <property type="term" value="C:membrane"/>
    <property type="evidence" value="ECO:0007669"/>
    <property type="project" value="UniProtKB-SubCell"/>
</dbReference>
<feature type="transmembrane region" description="Helical" evidence="6">
    <location>
        <begin position="110"/>
        <end position="132"/>
    </location>
</feature>
<dbReference type="PANTHER" id="PTHR10383:SF5">
    <property type="entry name" value="SERINE INCORPORATOR 4"/>
    <property type="match status" value="1"/>
</dbReference>
<keyword evidence="8" id="KW-1185">Reference proteome</keyword>
<dbReference type="InterPro" id="IPR005016">
    <property type="entry name" value="TDE1/TMS"/>
</dbReference>
<protein>
    <submittedName>
        <fullName evidence="7">Serine incorporator 4</fullName>
    </submittedName>
</protein>
<evidence type="ECO:0000256" key="6">
    <source>
        <dbReference type="SAM" id="Phobius"/>
    </source>
</evidence>
<feature type="transmembrane region" description="Helical" evidence="6">
    <location>
        <begin position="213"/>
        <end position="239"/>
    </location>
</feature>
<dbReference type="Proteomes" id="UP000694421">
    <property type="component" value="Unplaced"/>
</dbReference>
<feature type="transmembrane region" description="Helical" evidence="6">
    <location>
        <begin position="413"/>
        <end position="437"/>
    </location>
</feature>
<sequence>QLLSWRLPIPEHSDSFCSQHGGPTCFLCNGPVGCCCGPAPCALCCTTCPRIRVSTGTRLLYMLFHVFACACCCFLLSQTVAEAIKENVSSMLCNHLAGASDCDLLVGYSAVYRVCFGMACFYLAQAAFLVNIKSSKDFRALLHNGFWFLKFLILVGLCAAAFFIPDQRFIRAWHIIGVCGGVAFILLQLVLITAFAHTWNKNWLTGAAQDRRWYLAVFAATLGFYTVASTAYTFLYRFYTHPGGCMLNKGLLAFNGSLCLLVSFISVTPCVRFRQPRSSLLQASIICCYIMYLTFSALSSRPPEKVQYKGQNLTVCFPSVSKGGTQTEDTTVAILGAAVMYACVLFACNEASLLAGMFGPLWMIKVYSFEFKNPSCCFCCPEKMEEELAGQRCEQETPSTGQQIVHNECDHVVYSYATFHFVFFLASLYVMMTLTNWFSYENAVLETTFTHGSWATFWVKVASGWACVLLYFWLLLGPLCLPDSHQHQRVVRRRLRTLHRVSVAV</sequence>
<keyword evidence="3 6" id="KW-0812">Transmembrane</keyword>
<reference evidence="7" key="2">
    <citation type="submission" date="2025-09" db="UniProtKB">
        <authorList>
            <consortium name="Ensembl"/>
        </authorList>
    </citation>
    <scope>IDENTIFICATION</scope>
</reference>
<accession>A0A8D0KLV9</accession>